<dbReference type="InterPro" id="IPR001453">
    <property type="entry name" value="MoaB/Mog_dom"/>
</dbReference>
<evidence type="ECO:0000259" key="1">
    <source>
        <dbReference type="Pfam" id="PF00994"/>
    </source>
</evidence>
<feature type="domain" description="MoaB/Mog" evidence="1">
    <location>
        <begin position="189"/>
        <end position="284"/>
    </location>
</feature>
<dbReference type="Gene3D" id="3.40.980.10">
    <property type="entry name" value="MoaB/Mog-like domain"/>
    <property type="match status" value="1"/>
</dbReference>
<protein>
    <submittedName>
        <fullName evidence="2">Putative molybdopterin binding domain protein</fullName>
    </submittedName>
</protein>
<accession>A0A238LDZ8</accession>
<dbReference type="AlphaFoldDB" id="A0A238LDZ8"/>
<proteinExistence type="predicted"/>
<name>A0A238LDZ8_9RHOB</name>
<reference evidence="2 3" key="1">
    <citation type="submission" date="2017-05" db="EMBL/GenBank/DDBJ databases">
        <authorList>
            <person name="Song R."/>
            <person name="Chenine A.L."/>
            <person name="Ruprecht R.M."/>
        </authorList>
    </citation>
    <scope>NUCLEOTIDE SEQUENCE [LARGE SCALE GENOMIC DNA]</scope>
    <source>
        <strain evidence="2 3">CECT 8899</strain>
    </source>
</reference>
<dbReference type="OrthoDB" id="9779263at2"/>
<dbReference type="CDD" id="cd03522">
    <property type="entry name" value="MoeA_like"/>
    <property type="match status" value="1"/>
</dbReference>
<dbReference type="SUPFAM" id="SSF53218">
    <property type="entry name" value="Molybdenum cofactor biosynthesis proteins"/>
    <property type="match status" value="1"/>
</dbReference>
<dbReference type="EMBL" id="FXZK01000003">
    <property type="protein sequence ID" value="SMY07851.1"/>
    <property type="molecule type" value="Genomic_DNA"/>
</dbReference>
<dbReference type="RefSeq" id="WP_093992044.1">
    <property type="nucleotide sequence ID" value="NZ_FXZK01000003.1"/>
</dbReference>
<dbReference type="Proteomes" id="UP000201613">
    <property type="component" value="Unassembled WGS sequence"/>
</dbReference>
<sequence length="332" mass="33941">MRFGPVPVAEAEGAYLAHSVTVGKGKLRKGLCLGPAEIDLLREAGRAEVTVARLDPGDVHEDAAAARVASALLAGLGASLRAGQAATGRVNLYAREAGLLAVDPDAVTGLNAVNPSITLATLPPLQRVAPGDMVGTVKIISYAVLEADLQRAAHLAEGAIAFRTPRLRTACLIETQVPGQTLAPKGRASIRARLERLNMTLAPRIVVPHEVAPLAEAVAAAESDLVLILTGSATSDLDDVAPSAVRGAGGTIERFGMPVDPGNLLFLGALGGKPVIGLPGCARSPALNGADWVLERVICAVPVDSAAIAAMGVGGLLKDIASRPRPRRTPSA</sequence>
<evidence type="ECO:0000313" key="2">
    <source>
        <dbReference type="EMBL" id="SMY07851.1"/>
    </source>
</evidence>
<keyword evidence="3" id="KW-1185">Reference proteome</keyword>
<dbReference type="Pfam" id="PF00994">
    <property type="entry name" value="MoCF_biosynth"/>
    <property type="match status" value="1"/>
</dbReference>
<dbReference type="InterPro" id="IPR036425">
    <property type="entry name" value="MoaB/Mog-like_dom_sf"/>
</dbReference>
<dbReference type="UniPathway" id="UPA00344"/>
<evidence type="ECO:0000313" key="3">
    <source>
        <dbReference type="Proteomes" id="UP000201613"/>
    </source>
</evidence>
<gene>
    <name evidence="2" type="ORF">LOM8899_01991</name>
</gene>
<organism evidence="2 3">
    <name type="scientific">Flavimaricola marinus</name>
    <dbReference type="NCBI Taxonomy" id="1819565"/>
    <lineage>
        <taxon>Bacteria</taxon>
        <taxon>Pseudomonadati</taxon>
        <taxon>Pseudomonadota</taxon>
        <taxon>Alphaproteobacteria</taxon>
        <taxon>Rhodobacterales</taxon>
        <taxon>Paracoccaceae</taxon>
        <taxon>Flavimaricola</taxon>
    </lineage>
</organism>